<sequence length="358" mass="38152">MQNSQHKHTKSIAIVGAGVAGLAAGRELMQAGHTVAIFEKSRGVGGRVATRRVGDFCIDHGAQLIKAPSAPLLALVQDSGTAQELTAPVWTFDGMGRIMPGDPAMNTEPKWVWTNGNNALAQHMAQGLNVSLERSVAALMSVGAGYEVVDTSGERVGPFDVVLLTAPAPQSAAILAASEIDPEVRSELLAALQPARYRPCISLALAYKQSPTPPWYALVNTDRMHPITWLACEHAKPGRTPEGHGLMLAQMAPAWSQTHWEALVKDTYDQDGLIPAPVADVHTYICALVDTDLEPPLWVDIQRWRYALADTSCGVAASAGRAGIFVAGDMELGQGRAHLAISSGWAAARRIGDFLVEC</sequence>
<dbReference type="PANTHER" id="PTHR16128">
    <property type="entry name" value="FAD/NAD(P)-BINDING OXIDOREDUCTASE FAMILY PROTEIN"/>
    <property type="match status" value="1"/>
</dbReference>
<reference evidence="3" key="1">
    <citation type="submission" date="2017-08" db="EMBL/GenBank/DDBJ databases">
        <authorList>
            <person name="Grouzdev D.S."/>
            <person name="Gaisin V.A."/>
            <person name="Rysina M.S."/>
            <person name="Gorlenko V.M."/>
        </authorList>
    </citation>
    <scope>NUCLEOTIDE SEQUENCE [LARGE SCALE GENOMIC DNA]</scope>
    <source>
        <strain evidence="3">Kir15-3F</strain>
    </source>
</reference>
<dbReference type="Gene3D" id="3.90.660.10">
    <property type="match status" value="1"/>
</dbReference>
<dbReference type="Proteomes" id="UP000220527">
    <property type="component" value="Unassembled WGS sequence"/>
</dbReference>
<dbReference type="PRINTS" id="PR00419">
    <property type="entry name" value="ADXRDTASE"/>
</dbReference>
<feature type="domain" description="Amine oxidase" evidence="1">
    <location>
        <begin position="108"/>
        <end position="351"/>
    </location>
</feature>
<dbReference type="InterPro" id="IPR036188">
    <property type="entry name" value="FAD/NAD-bd_sf"/>
</dbReference>
<dbReference type="RefSeq" id="WP_097642258.1">
    <property type="nucleotide sequence ID" value="NZ_NQWI01000003.1"/>
</dbReference>
<name>A0A2A6RPJ5_9CHLR</name>
<evidence type="ECO:0000313" key="3">
    <source>
        <dbReference type="Proteomes" id="UP000220527"/>
    </source>
</evidence>
<keyword evidence="3" id="KW-1185">Reference proteome</keyword>
<dbReference type="AlphaFoldDB" id="A0A2A6RPJ5"/>
<feature type="domain" description="Amine oxidase" evidence="1">
    <location>
        <begin position="19"/>
        <end position="88"/>
    </location>
</feature>
<dbReference type="SUPFAM" id="SSF51905">
    <property type="entry name" value="FAD/NAD(P)-binding domain"/>
    <property type="match status" value="1"/>
</dbReference>
<organism evidence="2 3">
    <name type="scientific">Candidatus Viridilinea mediisalina</name>
    <dbReference type="NCBI Taxonomy" id="2024553"/>
    <lineage>
        <taxon>Bacteria</taxon>
        <taxon>Bacillati</taxon>
        <taxon>Chloroflexota</taxon>
        <taxon>Chloroflexia</taxon>
        <taxon>Chloroflexales</taxon>
        <taxon>Chloroflexineae</taxon>
        <taxon>Oscillochloridaceae</taxon>
        <taxon>Candidatus Viridilinea</taxon>
    </lineage>
</organism>
<proteinExistence type="predicted"/>
<dbReference type="InterPro" id="IPR002937">
    <property type="entry name" value="Amino_oxidase"/>
</dbReference>
<gene>
    <name evidence="2" type="ORF">CJ255_01155</name>
</gene>
<dbReference type="PANTHER" id="PTHR16128:SF5">
    <property type="entry name" value="FAD_NAD(P)-BINDING OXIDOREDUCTASE FAMILY PROTEIN"/>
    <property type="match status" value="1"/>
</dbReference>
<evidence type="ECO:0000313" key="2">
    <source>
        <dbReference type="EMBL" id="PDW04846.1"/>
    </source>
</evidence>
<evidence type="ECO:0000259" key="1">
    <source>
        <dbReference type="Pfam" id="PF01593"/>
    </source>
</evidence>
<accession>A0A2A6RPJ5</accession>
<dbReference type="Pfam" id="PF01593">
    <property type="entry name" value="Amino_oxidase"/>
    <property type="match status" value="2"/>
</dbReference>
<dbReference type="Gene3D" id="3.50.50.60">
    <property type="entry name" value="FAD/NAD(P)-binding domain"/>
    <property type="match status" value="1"/>
</dbReference>
<protein>
    <recommendedName>
        <fullName evidence="1">Amine oxidase domain-containing protein</fullName>
    </recommendedName>
</protein>
<dbReference type="EMBL" id="NQWI01000003">
    <property type="protein sequence ID" value="PDW04846.1"/>
    <property type="molecule type" value="Genomic_DNA"/>
</dbReference>
<comment type="caution">
    <text evidence="2">The sequence shown here is derived from an EMBL/GenBank/DDBJ whole genome shotgun (WGS) entry which is preliminary data.</text>
</comment>
<dbReference type="OrthoDB" id="5792777at2"/>
<dbReference type="GO" id="GO:0016491">
    <property type="term" value="F:oxidoreductase activity"/>
    <property type="evidence" value="ECO:0007669"/>
    <property type="project" value="InterPro"/>
</dbReference>